<organism evidence="3 4">
    <name type="scientific">Salipaludibacillus keqinensis</name>
    <dbReference type="NCBI Taxonomy" id="2045207"/>
    <lineage>
        <taxon>Bacteria</taxon>
        <taxon>Bacillati</taxon>
        <taxon>Bacillota</taxon>
        <taxon>Bacilli</taxon>
        <taxon>Bacillales</taxon>
        <taxon>Bacillaceae</taxon>
    </lineage>
</organism>
<protein>
    <submittedName>
        <fullName evidence="3">Sporulation-like protein BofC</fullName>
    </submittedName>
</protein>
<keyword evidence="4" id="KW-1185">Reference proteome</keyword>
<dbReference type="OrthoDB" id="2678751at2"/>
<dbReference type="AlphaFoldDB" id="A0A323TML4"/>
<dbReference type="Pfam" id="PF08955">
    <property type="entry name" value="BofC_C"/>
    <property type="match status" value="1"/>
</dbReference>
<dbReference type="InterPro" id="IPR038117">
    <property type="entry name" value="BofC_C_sf"/>
</dbReference>
<dbReference type="InterPro" id="IPR038118">
    <property type="entry name" value="BOFC_N_sf"/>
</dbReference>
<dbReference type="InterPro" id="IPR015071">
    <property type="entry name" value="BOFC_N"/>
</dbReference>
<dbReference type="Gene3D" id="3.10.20.420">
    <property type="entry name" value="Bypass-of-forespore C, N-terminal domain"/>
    <property type="match status" value="1"/>
</dbReference>
<dbReference type="Proteomes" id="UP000248214">
    <property type="component" value="Unassembled WGS sequence"/>
</dbReference>
<dbReference type="EMBL" id="PDOD01000001">
    <property type="protein sequence ID" value="PYZ95294.1"/>
    <property type="molecule type" value="Genomic_DNA"/>
</dbReference>
<evidence type="ECO:0000259" key="2">
    <source>
        <dbReference type="Pfam" id="PF08977"/>
    </source>
</evidence>
<evidence type="ECO:0000313" key="4">
    <source>
        <dbReference type="Proteomes" id="UP000248214"/>
    </source>
</evidence>
<evidence type="ECO:0000259" key="1">
    <source>
        <dbReference type="Pfam" id="PF08955"/>
    </source>
</evidence>
<comment type="caution">
    <text evidence="3">The sequence shown here is derived from an EMBL/GenBank/DDBJ whole genome shotgun (WGS) entry which is preliminary data.</text>
</comment>
<feature type="domain" description="Bypass of forespore C C-terminal" evidence="1">
    <location>
        <begin position="92"/>
        <end position="164"/>
    </location>
</feature>
<dbReference type="Gene3D" id="3.30.70.1740">
    <property type="entry name" value="Bypass-of-forespore C, C-terminal domain"/>
    <property type="match status" value="1"/>
</dbReference>
<evidence type="ECO:0000313" key="3">
    <source>
        <dbReference type="EMBL" id="PYZ95294.1"/>
    </source>
</evidence>
<reference evidence="3 4" key="1">
    <citation type="submission" date="2017-10" db="EMBL/GenBank/DDBJ databases">
        <title>Bacillus sp. nov., a halophilic bacterium isolated from a Keqin Lake.</title>
        <authorList>
            <person name="Wang H."/>
        </authorList>
    </citation>
    <scope>NUCLEOTIDE SEQUENCE [LARGE SCALE GENOMIC DNA]</scope>
    <source>
        <strain evidence="3 4">KQ-12</strain>
    </source>
</reference>
<feature type="domain" description="Bypass-of-forespore C N-terminal" evidence="2">
    <location>
        <begin position="40"/>
        <end position="89"/>
    </location>
</feature>
<gene>
    <name evidence="3" type="ORF">CR194_00910</name>
</gene>
<sequence length="171" mass="19901">MTLCACTLIIFLIMFTSPVLIGKMKVSASESLVSDQPHEVEVLLQRQYLDGEMSEEELEETIWSMEDFWSYYDEWELVDQNKDQIVFRKEINDISPLMKMHGYFGIEDDGTLSIYNGKPTENEVIQSFFQINTKQLKSHLHESLLEGIPVSTKDEYLEVLKIYQKYAINGL</sequence>
<name>A0A323TML4_9BACI</name>
<dbReference type="Pfam" id="PF08977">
    <property type="entry name" value="BOFC_N"/>
    <property type="match status" value="1"/>
</dbReference>
<accession>A0A323TML4</accession>
<dbReference type="InterPro" id="IPR015050">
    <property type="entry name" value="BofC_C"/>
</dbReference>
<proteinExistence type="predicted"/>